<organism evidence="10 11">
    <name type="scientific">Microlunatus kandeliicorticis</name>
    <dbReference type="NCBI Taxonomy" id="1759536"/>
    <lineage>
        <taxon>Bacteria</taxon>
        <taxon>Bacillati</taxon>
        <taxon>Actinomycetota</taxon>
        <taxon>Actinomycetes</taxon>
        <taxon>Propionibacteriales</taxon>
        <taxon>Propionibacteriaceae</taxon>
        <taxon>Microlunatus</taxon>
    </lineage>
</organism>
<dbReference type="RefSeq" id="WP_182558332.1">
    <property type="nucleotide sequence ID" value="NZ_JACGWT010000001.1"/>
</dbReference>
<evidence type="ECO:0000313" key="11">
    <source>
        <dbReference type="Proteomes" id="UP000523079"/>
    </source>
</evidence>
<keyword evidence="2 7" id="KW-0436">Ligase</keyword>
<dbReference type="EC" id="6.3.4.19" evidence="7"/>
<dbReference type="Pfam" id="PF01171">
    <property type="entry name" value="ATP_bind_3"/>
    <property type="match status" value="1"/>
</dbReference>
<evidence type="ECO:0000256" key="3">
    <source>
        <dbReference type="ARBA" id="ARBA00022694"/>
    </source>
</evidence>
<reference evidence="10 11" key="1">
    <citation type="submission" date="2020-07" db="EMBL/GenBank/DDBJ databases">
        <title>Sequencing the genomes of 1000 actinobacteria strains.</title>
        <authorList>
            <person name="Klenk H.-P."/>
        </authorList>
    </citation>
    <scope>NUCLEOTIDE SEQUENCE [LARGE SCALE GENOMIC DNA]</scope>
    <source>
        <strain evidence="10 11">DSM 100723</strain>
    </source>
</reference>
<comment type="catalytic activity">
    <reaction evidence="6 7">
        <text>cytidine(34) in tRNA(Ile2) + L-lysine + ATP = lysidine(34) in tRNA(Ile2) + AMP + diphosphate + H(+)</text>
        <dbReference type="Rhea" id="RHEA:43744"/>
        <dbReference type="Rhea" id="RHEA-COMP:10625"/>
        <dbReference type="Rhea" id="RHEA-COMP:10670"/>
        <dbReference type="ChEBI" id="CHEBI:15378"/>
        <dbReference type="ChEBI" id="CHEBI:30616"/>
        <dbReference type="ChEBI" id="CHEBI:32551"/>
        <dbReference type="ChEBI" id="CHEBI:33019"/>
        <dbReference type="ChEBI" id="CHEBI:82748"/>
        <dbReference type="ChEBI" id="CHEBI:83665"/>
        <dbReference type="ChEBI" id="CHEBI:456215"/>
        <dbReference type="EC" id="6.3.4.19"/>
    </reaction>
</comment>
<comment type="similarity">
    <text evidence="7">Belongs to the tRNA(Ile)-lysidine synthase family.</text>
</comment>
<comment type="function">
    <text evidence="7">Ligates lysine onto the cytidine present at position 34 of the AUA codon-specific tRNA(Ile) that contains the anticodon CAU, in an ATP-dependent manner. Cytidine is converted to lysidine, thus changing the amino acid specificity of the tRNA from methionine to isoleucine.</text>
</comment>
<evidence type="ECO:0000256" key="6">
    <source>
        <dbReference type="ARBA" id="ARBA00048539"/>
    </source>
</evidence>
<dbReference type="PANTHER" id="PTHR43033">
    <property type="entry name" value="TRNA(ILE)-LYSIDINE SYNTHASE-RELATED"/>
    <property type="match status" value="1"/>
</dbReference>
<keyword evidence="5 7" id="KW-0067">ATP-binding</keyword>
<dbReference type="InterPro" id="IPR015262">
    <property type="entry name" value="tRNA_Ile_lys_synt_subst-bd"/>
</dbReference>
<accession>A0A7W3P4C2</accession>
<dbReference type="Proteomes" id="UP000523079">
    <property type="component" value="Unassembled WGS sequence"/>
</dbReference>
<evidence type="ECO:0000256" key="4">
    <source>
        <dbReference type="ARBA" id="ARBA00022741"/>
    </source>
</evidence>
<feature type="domain" description="tRNA(Ile)-lysidine/2-thiocytidine synthase N-terminal" evidence="8">
    <location>
        <begin position="30"/>
        <end position="210"/>
    </location>
</feature>
<keyword evidence="1 7" id="KW-0963">Cytoplasm</keyword>
<feature type="binding site" evidence="7">
    <location>
        <begin position="35"/>
        <end position="40"/>
    </location>
    <ligand>
        <name>ATP</name>
        <dbReference type="ChEBI" id="CHEBI:30616"/>
    </ligand>
</feature>
<dbReference type="InterPro" id="IPR012795">
    <property type="entry name" value="tRNA_Ile_lys_synt_N"/>
</dbReference>
<evidence type="ECO:0000259" key="9">
    <source>
        <dbReference type="Pfam" id="PF09179"/>
    </source>
</evidence>
<evidence type="ECO:0000313" key="10">
    <source>
        <dbReference type="EMBL" id="MBA8792718.1"/>
    </source>
</evidence>
<keyword evidence="4 7" id="KW-0547">Nucleotide-binding</keyword>
<evidence type="ECO:0000256" key="5">
    <source>
        <dbReference type="ARBA" id="ARBA00022840"/>
    </source>
</evidence>
<dbReference type="GO" id="GO:0032267">
    <property type="term" value="F:tRNA(Ile)-lysidine synthase activity"/>
    <property type="evidence" value="ECO:0007669"/>
    <property type="project" value="UniProtKB-EC"/>
</dbReference>
<dbReference type="InterPro" id="IPR012094">
    <property type="entry name" value="tRNA_Ile_lys_synt"/>
</dbReference>
<proteinExistence type="inferred from homology"/>
<dbReference type="HAMAP" id="MF_01161">
    <property type="entry name" value="tRNA_Ile_lys_synt"/>
    <property type="match status" value="1"/>
</dbReference>
<dbReference type="Gene3D" id="3.40.50.620">
    <property type="entry name" value="HUPs"/>
    <property type="match status" value="1"/>
</dbReference>
<evidence type="ECO:0000256" key="7">
    <source>
        <dbReference type="HAMAP-Rule" id="MF_01161"/>
    </source>
</evidence>
<comment type="caution">
    <text evidence="10">The sequence shown here is derived from an EMBL/GenBank/DDBJ whole genome shotgun (WGS) entry which is preliminary data.</text>
</comment>
<keyword evidence="11" id="KW-1185">Reference proteome</keyword>
<dbReference type="CDD" id="cd01992">
    <property type="entry name" value="TilS_N"/>
    <property type="match status" value="1"/>
</dbReference>
<dbReference type="GO" id="GO:0006400">
    <property type="term" value="P:tRNA modification"/>
    <property type="evidence" value="ECO:0007669"/>
    <property type="project" value="UniProtKB-UniRule"/>
</dbReference>
<dbReference type="SUPFAM" id="SSF82829">
    <property type="entry name" value="MesJ substrate recognition domain-like"/>
    <property type="match status" value="1"/>
</dbReference>
<dbReference type="GO" id="GO:0005524">
    <property type="term" value="F:ATP binding"/>
    <property type="evidence" value="ECO:0007669"/>
    <property type="project" value="UniProtKB-UniRule"/>
</dbReference>
<dbReference type="NCBIfam" id="TIGR02432">
    <property type="entry name" value="lysidine_TilS_N"/>
    <property type="match status" value="1"/>
</dbReference>
<dbReference type="InterPro" id="IPR014729">
    <property type="entry name" value="Rossmann-like_a/b/a_fold"/>
</dbReference>
<dbReference type="AlphaFoldDB" id="A0A7W3P4C2"/>
<name>A0A7W3P4C2_9ACTN</name>
<comment type="domain">
    <text evidence="7">The N-terminal region contains the highly conserved SGGXDS motif, predicted to be a P-loop motif involved in ATP binding.</text>
</comment>
<evidence type="ECO:0000256" key="1">
    <source>
        <dbReference type="ARBA" id="ARBA00022490"/>
    </source>
</evidence>
<dbReference type="GO" id="GO:0005737">
    <property type="term" value="C:cytoplasm"/>
    <property type="evidence" value="ECO:0007669"/>
    <property type="project" value="UniProtKB-SubCell"/>
</dbReference>
<evidence type="ECO:0000256" key="2">
    <source>
        <dbReference type="ARBA" id="ARBA00022598"/>
    </source>
</evidence>
<feature type="domain" description="tRNA(Ile)-lysidine synthase substrate-binding" evidence="9">
    <location>
        <begin position="267"/>
        <end position="331"/>
    </location>
</feature>
<keyword evidence="3 7" id="KW-0819">tRNA processing</keyword>
<dbReference type="InterPro" id="IPR011063">
    <property type="entry name" value="TilS/TtcA_N"/>
</dbReference>
<dbReference type="Gene3D" id="1.20.59.20">
    <property type="match status" value="1"/>
</dbReference>
<dbReference type="PANTHER" id="PTHR43033:SF1">
    <property type="entry name" value="TRNA(ILE)-LYSIDINE SYNTHASE-RELATED"/>
    <property type="match status" value="1"/>
</dbReference>
<dbReference type="Pfam" id="PF09179">
    <property type="entry name" value="TilS"/>
    <property type="match status" value="1"/>
</dbReference>
<gene>
    <name evidence="7" type="primary">tilS</name>
    <name evidence="10" type="ORF">FHX74_000312</name>
</gene>
<dbReference type="SUPFAM" id="SSF52402">
    <property type="entry name" value="Adenine nucleotide alpha hydrolases-like"/>
    <property type="match status" value="1"/>
</dbReference>
<sequence length="350" mass="36079">MARRALGPATLRAVQALAAAARDTAAPPRWLLGCSGGPDSLALAAAAVRVAAGRDDLRVGAVVVDHGLQPGSADAAARAADAVRAIGLTDVVVRAAGPGPADAGPEGAARTARYAVLEEEAAAREADLLLGHTLDDQAETVLLGLLRGSGPRSLAAMAPRAGRRLRPFLGGDAPGLRRADTEAVCAELGLDPWRDPHNADPRFRRVAVRERLLPALAALADAPPDALTDALVRTAALARDDADLLDELADGLARECRTTEPTGPAGLRCAPLGPAPRALRTRVLRRWLVEAGAPEPALVHVRAVEALVTDWRGQRFVEVPGLRVRRAGDRLLAVPAGAGPSGVGGPEPVS</sequence>
<protein>
    <recommendedName>
        <fullName evidence="7">tRNA(Ile)-lysidine synthase</fullName>
        <ecNumber evidence="7">6.3.4.19</ecNumber>
    </recommendedName>
    <alternativeName>
        <fullName evidence="7">tRNA(Ile)-2-lysyl-cytidine synthase</fullName>
    </alternativeName>
    <alternativeName>
        <fullName evidence="7">tRNA(Ile)-lysidine synthetase</fullName>
    </alternativeName>
</protein>
<comment type="subcellular location">
    <subcellularLocation>
        <location evidence="7">Cytoplasm</location>
    </subcellularLocation>
</comment>
<evidence type="ECO:0000259" key="8">
    <source>
        <dbReference type="Pfam" id="PF01171"/>
    </source>
</evidence>
<dbReference type="EMBL" id="JACGWT010000001">
    <property type="protein sequence ID" value="MBA8792718.1"/>
    <property type="molecule type" value="Genomic_DNA"/>
</dbReference>